<organism evidence="2 3">
    <name type="scientific">Enorma massiliensis</name>
    <dbReference type="NCBI Taxonomy" id="1472761"/>
    <lineage>
        <taxon>Bacteria</taxon>
        <taxon>Bacillati</taxon>
        <taxon>Actinomycetota</taxon>
        <taxon>Coriobacteriia</taxon>
        <taxon>Coriobacteriales</taxon>
        <taxon>Coriobacteriaceae</taxon>
        <taxon>Enorma</taxon>
    </lineage>
</organism>
<evidence type="ECO:0000313" key="2">
    <source>
        <dbReference type="EMBL" id="OUN41378.1"/>
    </source>
</evidence>
<keyword evidence="3" id="KW-1185">Reference proteome</keyword>
<feature type="compositionally biased region" description="Basic and acidic residues" evidence="1">
    <location>
        <begin position="17"/>
        <end position="34"/>
    </location>
</feature>
<proteinExistence type="predicted"/>
<accession>A0A1Y3U2G1</accession>
<comment type="caution">
    <text evidence="2">The sequence shown here is derived from an EMBL/GenBank/DDBJ whole genome shotgun (WGS) entry which is preliminary data.</text>
</comment>
<dbReference type="EMBL" id="NFHO01000015">
    <property type="protein sequence ID" value="OUN41378.1"/>
    <property type="molecule type" value="Genomic_DNA"/>
</dbReference>
<gene>
    <name evidence="2" type="ORF">B5G21_09910</name>
</gene>
<evidence type="ECO:0000256" key="1">
    <source>
        <dbReference type="SAM" id="MobiDB-lite"/>
    </source>
</evidence>
<name>A0A1Y3U2G1_9ACTN</name>
<dbReference type="Proteomes" id="UP000196560">
    <property type="component" value="Unassembled WGS sequence"/>
</dbReference>
<dbReference type="AlphaFoldDB" id="A0A1Y3U2G1"/>
<evidence type="ECO:0000313" key="3">
    <source>
        <dbReference type="Proteomes" id="UP000196560"/>
    </source>
</evidence>
<protein>
    <submittedName>
        <fullName evidence="2">Uncharacterized protein</fullName>
    </submittedName>
</protein>
<sequence>MRRVDAAVLEVDVAPREAERLAAPHPGREREPHGDAASVEALGPERLAQRYGLVERERRALGGARARHVNVAARVVLDEALLDGEVHDLAEDGVELVDAALRHAVVLAHARVEHVEQREREVRHEDPAEPALDLLELALVGRVREGREVLEELALLVPPPPELGHRQVLGVREPLLELAPVLLERPPRVRLRPVHRPLGGPQVPAGLGVPPEVVPDAVDLAALDLLDLAVARHLRHGRLPCALGGPWCGRGAAWFVRRRGAPPRGRDESPALPRVEF</sequence>
<reference evidence="3" key="1">
    <citation type="submission" date="2017-04" db="EMBL/GenBank/DDBJ databases">
        <title>Function of individual gut microbiota members based on whole genome sequencing of pure cultures obtained from chicken caecum.</title>
        <authorList>
            <person name="Medvecky M."/>
            <person name="Cejkova D."/>
            <person name="Polansky O."/>
            <person name="Karasova D."/>
            <person name="Kubasova T."/>
            <person name="Cizek A."/>
            <person name="Rychlik I."/>
        </authorList>
    </citation>
    <scope>NUCLEOTIDE SEQUENCE [LARGE SCALE GENOMIC DNA]</scope>
    <source>
        <strain evidence="3">An70</strain>
    </source>
</reference>
<feature type="region of interest" description="Disordered" evidence="1">
    <location>
        <begin position="17"/>
        <end position="42"/>
    </location>
</feature>